<gene>
    <name evidence="3" type="ORF">TTAC_LOCUS8852</name>
</gene>
<dbReference type="PANTHER" id="PTHR31781:SF1">
    <property type="entry name" value="PROTEIN UNC-80 HOMOLOG"/>
    <property type="match status" value="1"/>
</dbReference>
<dbReference type="PANTHER" id="PTHR31781">
    <property type="entry name" value="UNC80"/>
    <property type="match status" value="1"/>
</dbReference>
<feature type="region of interest" description="Disordered" evidence="1">
    <location>
        <begin position="398"/>
        <end position="441"/>
    </location>
</feature>
<dbReference type="WBParaSite" id="TTAC_0000886701-mRNA-1">
    <property type="protein sequence ID" value="TTAC_0000886701-mRNA-1"/>
    <property type="gene ID" value="TTAC_0000886701"/>
</dbReference>
<evidence type="ECO:0000313" key="3">
    <source>
        <dbReference type="EMBL" id="VDM33518.1"/>
    </source>
</evidence>
<dbReference type="GO" id="GO:0030424">
    <property type="term" value="C:axon"/>
    <property type="evidence" value="ECO:0007669"/>
    <property type="project" value="TreeGrafter"/>
</dbReference>
<name>A0A0R3X5V2_HYDTA</name>
<dbReference type="Pfam" id="PF15778">
    <property type="entry name" value="UNC80_N"/>
    <property type="match status" value="1"/>
</dbReference>
<dbReference type="Proteomes" id="UP000274429">
    <property type="component" value="Unassembled WGS sequence"/>
</dbReference>
<evidence type="ECO:0000313" key="5">
    <source>
        <dbReference type="WBParaSite" id="TTAC_0000886701-mRNA-1"/>
    </source>
</evidence>
<reference evidence="3 4" key="2">
    <citation type="submission" date="2018-11" db="EMBL/GenBank/DDBJ databases">
        <authorList>
            <consortium name="Pathogen Informatics"/>
        </authorList>
    </citation>
    <scope>NUCLEOTIDE SEQUENCE [LARGE SCALE GENOMIC DNA]</scope>
</reference>
<feature type="compositionally biased region" description="Basic and acidic residues" evidence="1">
    <location>
        <begin position="430"/>
        <end position="441"/>
    </location>
</feature>
<sequence length="441" mass="49886">MIRQRLKSTPPMDTKGRGKTQPVICSQRPPLRFDQAETKLLYTLQWLLLDAASECADNDPNFKINSQRERAYLHDLASLQLFIYLFAPVLERLKCEDFDTLKLESGLRLWAPLILHRQPYEGSFPVPVKIPLRQYDEELNVNPLRSYVDQFGPLPPVFQRPGEELGEENEFGGLETASRASRLVPHSIAPFYPTSPNLRIPNAESSDEDSAWYDRHSVPINASAMKHSHNRPVVPMARLNDICPVSLKDTDSEESESNCSESFTAGRSYLEQTLEEQIESLTQTVLKEAMATDTVLASHCDLAVMRCLFSPEWSESGAVWALRYMERRLTLLRHDRRRERVEASAHLRFQRLRATLPEACFAAADAVTGQAVDLRVLRSLSMPQLTPQYQRPSYEASSVTAMPSSQRNITTGPSSVVTTTNDIVDDGNDDERYSAEGKKNE</sequence>
<feature type="compositionally biased region" description="Polar residues" evidence="1">
    <location>
        <begin position="398"/>
        <end position="422"/>
    </location>
</feature>
<protein>
    <submittedName>
        <fullName evidence="5">UNC80 domain-containing protein</fullName>
    </submittedName>
</protein>
<dbReference type="OrthoDB" id="5584001at2759"/>
<reference evidence="5" key="1">
    <citation type="submission" date="2017-02" db="UniProtKB">
        <authorList>
            <consortium name="WormBaseParasite"/>
        </authorList>
    </citation>
    <scope>IDENTIFICATION</scope>
</reference>
<proteinExistence type="predicted"/>
<feature type="region of interest" description="Disordered" evidence="1">
    <location>
        <begin position="1"/>
        <end position="22"/>
    </location>
</feature>
<feature type="domain" description="Cation channel complex component UNC80 N-terminal" evidence="2">
    <location>
        <begin position="33"/>
        <end position="129"/>
    </location>
</feature>
<evidence type="ECO:0000313" key="4">
    <source>
        <dbReference type="Proteomes" id="UP000274429"/>
    </source>
</evidence>
<organism evidence="5">
    <name type="scientific">Hydatigena taeniaeformis</name>
    <name type="common">Feline tapeworm</name>
    <name type="synonym">Taenia taeniaeformis</name>
    <dbReference type="NCBI Taxonomy" id="6205"/>
    <lineage>
        <taxon>Eukaryota</taxon>
        <taxon>Metazoa</taxon>
        <taxon>Spiralia</taxon>
        <taxon>Lophotrochozoa</taxon>
        <taxon>Platyhelminthes</taxon>
        <taxon>Cestoda</taxon>
        <taxon>Eucestoda</taxon>
        <taxon>Cyclophyllidea</taxon>
        <taxon>Taeniidae</taxon>
        <taxon>Hydatigera</taxon>
    </lineage>
</organism>
<dbReference type="GO" id="GO:0055080">
    <property type="term" value="P:monoatomic cation homeostasis"/>
    <property type="evidence" value="ECO:0007669"/>
    <property type="project" value="TreeGrafter"/>
</dbReference>
<dbReference type="EMBL" id="UYWX01020608">
    <property type="protein sequence ID" value="VDM33518.1"/>
    <property type="molecule type" value="Genomic_DNA"/>
</dbReference>
<accession>A0A0R3X5V2</accession>
<dbReference type="GO" id="GO:0034703">
    <property type="term" value="C:cation channel complex"/>
    <property type="evidence" value="ECO:0007669"/>
    <property type="project" value="TreeGrafter"/>
</dbReference>
<dbReference type="AlphaFoldDB" id="A0A0R3X5V2"/>
<dbReference type="GO" id="GO:0005261">
    <property type="term" value="F:monoatomic cation channel activity"/>
    <property type="evidence" value="ECO:0007669"/>
    <property type="project" value="TreeGrafter"/>
</dbReference>
<dbReference type="STRING" id="6205.A0A0R3X5V2"/>
<keyword evidence="4" id="KW-1185">Reference proteome</keyword>
<evidence type="ECO:0000256" key="1">
    <source>
        <dbReference type="SAM" id="MobiDB-lite"/>
    </source>
</evidence>
<evidence type="ECO:0000259" key="2">
    <source>
        <dbReference type="Pfam" id="PF15778"/>
    </source>
</evidence>
<dbReference type="InterPro" id="IPR031542">
    <property type="entry name" value="UNC80_N"/>
</dbReference>